<sequence length="242" mass="26264">MLVAASSLRPARAFAIRFPPAILAQCSATTASFSSTTRPTKIQRTDRSSFASPPTKPAVRYASSAPGASPASANTQSTASSASSNPQAQLTWNDFLALRRTRRKISVAASSVSAIATTYAGLQVFINQGYDAALSASFGLDPLMVTGLSTIGMLAVGWLIGPFFGNAIFNMRYRAIRGEIERKEREFYNRIKSHRVDPTSSSMANPVPDYYGEKIGSVADYRRWLKDQRAFNLKRGAYQGSK</sequence>
<keyword evidence="3 12" id="KW-0813">Transport</keyword>
<evidence type="ECO:0000256" key="12">
    <source>
        <dbReference type="RuleBase" id="RU367146"/>
    </source>
</evidence>
<keyword evidence="11 12" id="KW-0472">Membrane</keyword>
<proteinExistence type="inferred from homology"/>
<keyword evidence="15" id="KW-1185">Reference proteome</keyword>
<evidence type="ECO:0000256" key="4">
    <source>
        <dbReference type="ARBA" id="ARBA00022692"/>
    </source>
</evidence>
<dbReference type="OrthoDB" id="5970083at2759"/>
<keyword evidence="7" id="KW-0809">Transit peptide</keyword>
<dbReference type="InterPro" id="IPR013875">
    <property type="entry name" value="Pam17"/>
</dbReference>
<evidence type="ECO:0000256" key="9">
    <source>
        <dbReference type="ARBA" id="ARBA00023010"/>
    </source>
</evidence>
<feature type="compositionally biased region" description="Low complexity" evidence="13">
    <location>
        <begin position="62"/>
        <end position="86"/>
    </location>
</feature>
<evidence type="ECO:0000256" key="10">
    <source>
        <dbReference type="ARBA" id="ARBA00023128"/>
    </source>
</evidence>
<comment type="similarity">
    <text evidence="2 12">Belongs to the PAM17 family.</text>
</comment>
<accession>A0A6A6HWZ6</accession>
<feature type="compositionally biased region" description="Polar residues" evidence="13">
    <location>
        <begin position="38"/>
        <end position="52"/>
    </location>
</feature>
<evidence type="ECO:0000313" key="15">
    <source>
        <dbReference type="Proteomes" id="UP000800094"/>
    </source>
</evidence>
<feature type="region of interest" description="Disordered" evidence="13">
    <location>
        <begin position="34"/>
        <end position="86"/>
    </location>
</feature>
<keyword evidence="5 12" id="KW-0999">Mitochondrion inner membrane</keyword>
<evidence type="ECO:0000256" key="5">
    <source>
        <dbReference type="ARBA" id="ARBA00022792"/>
    </source>
</evidence>
<keyword evidence="8 12" id="KW-1133">Transmembrane helix</keyword>
<reference evidence="14" key="1">
    <citation type="journal article" date="2020" name="Stud. Mycol.">
        <title>101 Dothideomycetes genomes: a test case for predicting lifestyles and emergence of pathogens.</title>
        <authorList>
            <person name="Haridas S."/>
            <person name="Albert R."/>
            <person name="Binder M."/>
            <person name="Bloem J."/>
            <person name="Labutti K."/>
            <person name="Salamov A."/>
            <person name="Andreopoulos B."/>
            <person name="Baker S."/>
            <person name="Barry K."/>
            <person name="Bills G."/>
            <person name="Bluhm B."/>
            <person name="Cannon C."/>
            <person name="Castanera R."/>
            <person name="Culley D."/>
            <person name="Daum C."/>
            <person name="Ezra D."/>
            <person name="Gonzalez J."/>
            <person name="Henrissat B."/>
            <person name="Kuo A."/>
            <person name="Liang C."/>
            <person name="Lipzen A."/>
            <person name="Lutzoni F."/>
            <person name="Magnuson J."/>
            <person name="Mondo S."/>
            <person name="Nolan M."/>
            <person name="Ohm R."/>
            <person name="Pangilinan J."/>
            <person name="Park H.-J."/>
            <person name="Ramirez L."/>
            <person name="Alfaro M."/>
            <person name="Sun H."/>
            <person name="Tritt A."/>
            <person name="Yoshinaga Y."/>
            <person name="Zwiers L.-H."/>
            <person name="Turgeon B."/>
            <person name="Goodwin S."/>
            <person name="Spatafora J."/>
            <person name="Crous P."/>
            <person name="Grigoriev I."/>
        </authorList>
    </citation>
    <scope>NUCLEOTIDE SEQUENCE</scope>
    <source>
        <strain evidence="14">CBS 122368</strain>
    </source>
</reference>
<keyword evidence="6 12" id="KW-0653">Protein transport</keyword>
<evidence type="ECO:0000256" key="6">
    <source>
        <dbReference type="ARBA" id="ARBA00022927"/>
    </source>
</evidence>
<name>A0A6A6HWZ6_9PLEO</name>
<comment type="function">
    <text evidence="12">Component of the PAM complex, a complex required for the translocation of transit peptide-containing proteins from the inner membrane into the mitochondrial matrix in an ATP-dependent manner.</text>
</comment>
<evidence type="ECO:0000256" key="8">
    <source>
        <dbReference type="ARBA" id="ARBA00022989"/>
    </source>
</evidence>
<comment type="subunit">
    <text evidence="12">Component of the PAM complex.</text>
</comment>
<keyword evidence="9 12" id="KW-0811">Translocation</keyword>
<protein>
    <recommendedName>
        <fullName evidence="12">Presequence translocated-associated motor subunit PAM17</fullName>
    </recommendedName>
</protein>
<dbReference type="PANTHER" id="PTHR28021:SF1">
    <property type="entry name" value="PRESEQUENCE TRANSLOCATED-ASSOCIATED MOTOR SUBUNIT PAM17, MITOCHONDRIAL"/>
    <property type="match status" value="1"/>
</dbReference>
<evidence type="ECO:0000256" key="13">
    <source>
        <dbReference type="SAM" id="MobiDB-lite"/>
    </source>
</evidence>
<evidence type="ECO:0000313" key="14">
    <source>
        <dbReference type="EMBL" id="KAF2242541.1"/>
    </source>
</evidence>
<evidence type="ECO:0000256" key="3">
    <source>
        <dbReference type="ARBA" id="ARBA00022448"/>
    </source>
</evidence>
<dbReference type="PANTHER" id="PTHR28021">
    <property type="entry name" value="PRESEQUENCE TRANSLOCATED-ASSOCIATED MOTOR SUBUNIT PAM17, MITOCHONDRIAL"/>
    <property type="match status" value="1"/>
</dbReference>
<organism evidence="14 15">
    <name type="scientific">Trematosphaeria pertusa</name>
    <dbReference type="NCBI Taxonomy" id="390896"/>
    <lineage>
        <taxon>Eukaryota</taxon>
        <taxon>Fungi</taxon>
        <taxon>Dikarya</taxon>
        <taxon>Ascomycota</taxon>
        <taxon>Pezizomycotina</taxon>
        <taxon>Dothideomycetes</taxon>
        <taxon>Pleosporomycetidae</taxon>
        <taxon>Pleosporales</taxon>
        <taxon>Massarineae</taxon>
        <taxon>Trematosphaeriaceae</taxon>
        <taxon>Trematosphaeria</taxon>
    </lineage>
</organism>
<dbReference type="RefSeq" id="XP_033677545.1">
    <property type="nucleotide sequence ID" value="XM_033824292.1"/>
</dbReference>
<evidence type="ECO:0000256" key="2">
    <source>
        <dbReference type="ARBA" id="ARBA00006837"/>
    </source>
</evidence>
<feature type="transmembrane region" description="Helical" evidence="12">
    <location>
        <begin position="105"/>
        <end position="126"/>
    </location>
</feature>
<comment type="subcellular location">
    <subcellularLocation>
        <location evidence="1 12">Mitochondrion inner membrane</location>
        <topology evidence="1 12">Multi-pass membrane protein</topology>
    </subcellularLocation>
</comment>
<keyword evidence="4 12" id="KW-0812">Transmembrane</keyword>
<dbReference type="Pfam" id="PF08566">
    <property type="entry name" value="Pam17"/>
    <property type="match status" value="1"/>
</dbReference>
<dbReference type="Proteomes" id="UP000800094">
    <property type="component" value="Unassembled WGS sequence"/>
</dbReference>
<evidence type="ECO:0000256" key="11">
    <source>
        <dbReference type="ARBA" id="ARBA00023136"/>
    </source>
</evidence>
<keyword evidence="10 12" id="KW-0496">Mitochondrion</keyword>
<gene>
    <name evidence="14" type="ORF">BU26DRAFT_438447</name>
</gene>
<feature type="transmembrane region" description="Helical" evidence="12">
    <location>
        <begin position="146"/>
        <end position="169"/>
    </location>
</feature>
<dbReference type="GO" id="GO:0001405">
    <property type="term" value="C:PAM complex, Tim23 associated import motor"/>
    <property type="evidence" value="ECO:0007669"/>
    <property type="project" value="UniProtKB-UniRule"/>
</dbReference>
<dbReference type="EMBL" id="ML987207">
    <property type="protein sequence ID" value="KAF2242541.1"/>
    <property type="molecule type" value="Genomic_DNA"/>
</dbReference>
<dbReference type="GO" id="GO:0030150">
    <property type="term" value="P:protein import into mitochondrial matrix"/>
    <property type="evidence" value="ECO:0007669"/>
    <property type="project" value="UniProtKB-UniRule"/>
</dbReference>
<dbReference type="AlphaFoldDB" id="A0A6A6HWZ6"/>
<dbReference type="GeneID" id="54577622"/>
<evidence type="ECO:0000256" key="1">
    <source>
        <dbReference type="ARBA" id="ARBA00004448"/>
    </source>
</evidence>
<evidence type="ECO:0000256" key="7">
    <source>
        <dbReference type="ARBA" id="ARBA00022946"/>
    </source>
</evidence>